<comment type="caution">
    <text evidence="3">The sequence shown here is derived from an EMBL/GenBank/DDBJ whole genome shotgun (WGS) entry which is preliminary data.</text>
</comment>
<reference evidence="3 4" key="1">
    <citation type="submission" date="2018-08" db="EMBL/GenBank/DDBJ databases">
        <title>A genome reference for cultivated species of the human gut microbiota.</title>
        <authorList>
            <person name="Zou Y."/>
            <person name="Xue W."/>
            <person name="Luo G."/>
        </authorList>
    </citation>
    <scope>NUCLEOTIDE SEQUENCE [LARGE SCALE GENOMIC DNA]</scope>
    <source>
        <strain evidence="3 4">AM25-6</strain>
    </source>
</reference>
<dbReference type="GO" id="GO:0003824">
    <property type="term" value="F:catalytic activity"/>
    <property type="evidence" value="ECO:0007669"/>
    <property type="project" value="InterPro"/>
</dbReference>
<dbReference type="Pfam" id="PF04961">
    <property type="entry name" value="FTCD_C"/>
    <property type="match status" value="1"/>
</dbReference>
<name>A0A3E3DWT1_9FIRM</name>
<dbReference type="InterPro" id="IPR036178">
    <property type="entry name" value="Formintransfe-cycloase-like_sf"/>
</dbReference>
<dbReference type="AlphaFoldDB" id="A0A3E3DWT1"/>
<evidence type="ECO:0000313" key="4">
    <source>
        <dbReference type="Proteomes" id="UP000261212"/>
    </source>
</evidence>
<evidence type="ECO:0000259" key="2">
    <source>
        <dbReference type="Pfam" id="PF04961"/>
    </source>
</evidence>
<sequence length="213" mass="23729">MAYKNIEVEEFINKTYSKDPAPGGGGVSSLCGSLGTALAGMVSNFTTGKKKYAEFEEDIKEIINKSKKLQNRFLDLIDEDEENFLPLSKAYGIKAETEEERKQKQEEISRCSIIACKAPLEIIDTAYEAIILHKELVKKGSVLLISDVGVGIECLRSALKGGYLNMMINMGTITDKDFIDKNLNTYKNKVNDGIKLCDKIYEEVLNKLNIEGI</sequence>
<feature type="domain" description="Cyclodeaminase/cyclohydrolase" evidence="2">
    <location>
        <begin position="8"/>
        <end position="183"/>
    </location>
</feature>
<evidence type="ECO:0000256" key="1">
    <source>
        <dbReference type="SAM" id="Coils"/>
    </source>
</evidence>
<dbReference type="Proteomes" id="UP000261212">
    <property type="component" value="Unassembled WGS sequence"/>
</dbReference>
<proteinExistence type="predicted"/>
<protein>
    <submittedName>
        <fullName evidence="3">Sugar ABC transporter substrate-binding protein</fullName>
    </submittedName>
</protein>
<evidence type="ECO:0000313" key="3">
    <source>
        <dbReference type="EMBL" id="RGD73546.1"/>
    </source>
</evidence>
<dbReference type="EMBL" id="QUSM01000005">
    <property type="protein sequence ID" value="RGD73546.1"/>
    <property type="molecule type" value="Genomic_DNA"/>
</dbReference>
<dbReference type="RefSeq" id="WP_117532548.1">
    <property type="nucleotide sequence ID" value="NZ_QUSM01000005.1"/>
</dbReference>
<gene>
    <name evidence="3" type="ORF">DW687_09310</name>
</gene>
<feature type="coiled-coil region" evidence="1">
    <location>
        <begin position="52"/>
        <end position="107"/>
    </location>
</feature>
<dbReference type="SUPFAM" id="SSF101262">
    <property type="entry name" value="Methenyltetrahydrofolate cyclohydrolase-like"/>
    <property type="match status" value="1"/>
</dbReference>
<organism evidence="3 4">
    <name type="scientific">Anaerofustis stercorihominis</name>
    <dbReference type="NCBI Taxonomy" id="214853"/>
    <lineage>
        <taxon>Bacteria</taxon>
        <taxon>Bacillati</taxon>
        <taxon>Bacillota</taxon>
        <taxon>Clostridia</taxon>
        <taxon>Eubacteriales</taxon>
        <taxon>Eubacteriaceae</taxon>
        <taxon>Anaerofustis</taxon>
    </lineage>
</organism>
<dbReference type="InterPro" id="IPR007044">
    <property type="entry name" value="Cyclodeamin/CycHdrlase"/>
</dbReference>
<dbReference type="Gene3D" id="1.20.120.680">
    <property type="entry name" value="Formiminotetrahydrofolate cyclodeaminase monomer, up-and-down helical bundle"/>
    <property type="match status" value="1"/>
</dbReference>
<accession>A0A3E3DWT1</accession>
<keyword evidence="1" id="KW-0175">Coiled coil</keyword>